<keyword evidence="3" id="KW-1185">Reference proteome</keyword>
<name>A0A162FCD5_9BACI</name>
<comment type="caution">
    <text evidence="2">The sequence shown here is derived from an EMBL/GenBank/DDBJ whole genome shotgun (WGS) entry which is preliminary data.</text>
</comment>
<sequence>MRNKLLAIALLSLFCILAACNDSSEETASNEGEGEPVEENTPVATEELADYDFEGMTLKVGAPNDRSIDPTINERLERTAAKIEELQEKWNFNYEVVEVGWDDWVGNYIRSTLAGDPVADIVHVLSPALYPNLISNGIVYPVSDLGVIDYDDVKWSESSKEASEFEGKYYSLTPNGVTMRDAIFWNKTLFDDLGLPDLYELYENGEWTWEKMMEIADMATRDTNNDGETDIFGFAAENLAWKFIYSNGHESITKMNDGIEINMNDQKVIEALEFYQSATTDYGHTIRDWYEGAEWFFRYSDFADGIVAMVSAEWWVPGSYWTDGRMQGEYGMVPFPTGPSNDTPVSYGYEAAYDVLLATAEHPEEKVKIWDAIHEIGTEEDWERWIRNDFEATAGDRETVDYALMLNDHTRTNLIRGFDSINTIFNDFFGQISSGETTVQSGLESIEPQIQGALDDFKSEGMDLGIDEDEEEE</sequence>
<dbReference type="Proteomes" id="UP000075806">
    <property type="component" value="Unassembled WGS sequence"/>
</dbReference>
<dbReference type="PANTHER" id="PTHR43649:SF30">
    <property type="entry name" value="ABC TRANSPORTER SUBSTRATE-BINDING PROTEIN"/>
    <property type="match status" value="1"/>
</dbReference>
<organism evidence="2 3">
    <name type="scientific">Alkalihalobacillus trypoxylicola</name>
    <dbReference type="NCBI Taxonomy" id="519424"/>
    <lineage>
        <taxon>Bacteria</taxon>
        <taxon>Bacillati</taxon>
        <taxon>Bacillota</taxon>
        <taxon>Bacilli</taxon>
        <taxon>Bacillales</taxon>
        <taxon>Bacillaceae</taxon>
        <taxon>Alkalihalobacillus</taxon>
    </lineage>
</organism>
<dbReference type="PROSITE" id="PS51257">
    <property type="entry name" value="PROKAR_LIPOPROTEIN"/>
    <property type="match status" value="1"/>
</dbReference>
<dbReference type="PANTHER" id="PTHR43649">
    <property type="entry name" value="ARABINOSE-BINDING PROTEIN-RELATED"/>
    <property type="match status" value="1"/>
</dbReference>
<dbReference type="InterPro" id="IPR006059">
    <property type="entry name" value="SBP"/>
</dbReference>
<reference evidence="2" key="1">
    <citation type="submission" date="2016-02" db="EMBL/GenBank/DDBJ databases">
        <title>Genome sequence of Bacillus trypoxylicola KCTC 13244(T).</title>
        <authorList>
            <person name="Jeong H."/>
            <person name="Park S.-H."/>
            <person name="Choi S.-K."/>
        </authorList>
    </citation>
    <scope>NUCLEOTIDE SEQUENCE [LARGE SCALE GENOMIC DNA]</scope>
    <source>
        <strain evidence="2">KCTC 13244</strain>
    </source>
</reference>
<keyword evidence="1" id="KW-0732">Signal</keyword>
<proteinExistence type="predicted"/>
<feature type="chain" id="PRO_5038411486" description="ABC transporter substrate-binding protein" evidence="1">
    <location>
        <begin position="22"/>
        <end position="473"/>
    </location>
</feature>
<dbReference type="RefSeq" id="WP_061947441.1">
    <property type="nucleotide sequence ID" value="NZ_LTAO01000001.1"/>
</dbReference>
<dbReference type="EMBL" id="LTAO01000001">
    <property type="protein sequence ID" value="KYG35278.1"/>
    <property type="molecule type" value="Genomic_DNA"/>
</dbReference>
<evidence type="ECO:0000313" key="2">
    <source>
        <dbReference type="EMBL" id="KYG35278.1"/>
    </source>
</evidence>
<dbReference type="Gene3D" id="3.40.190.10">
    <property type="entry name" value="Periplasmic binding protein-like II"/>
    <property type="match status" value="1"/>
</dbReference>
<dbReference type="OrthoDB" id="9782846at2"/>
<evidence type="ECO:0000256" key="1">
    <source>
        <dbReference type="SAM" id="SignalP"/>
    </source>
</evidence>
<evidence type="ECO:0000313" key="3">
    <source>
        <dbReference type="Proteomes" id="UP000075806"/>
    </source>
</evidence>
<dbReference type="Pfam" id="PF01547">
    <property type="entry name" value="SBP_bac_1"/>
    <property type="match status" value="1"/>
</dbReference>
<dbReference type="STRING" id="519424.AZF04_02775"/>
<dbReference type="InterPro" id="IPR050490">
    <property type="entry name" value="Bact_solute-bd_prot1"/>
</dbReference>
<gene>
    <name evidence="2" type="ORF">AZF04_02775</name>
</gene>
<dbReference type="AlphaFoldDB" id="A0A162FCD5"/>
<evidence type="ECO:0008006" key="4">
    <source>
        <dbReference type="Google" id="ProtNLM"/>
    </source>
</evidence>
<protein>
    <recommendedName>
        <fullName evidence="4">ABC transporter substrate-binding protein</fullName>
    </recommendedName>
</protein>
<accession>A0A162FCD5</accession>
<dbReference type="SUPFAM" id="SSF53850">
    <property type="entry name" value="Periplasmic binding protein-like II"/>
    <property type="match status" value="1"/>
</dbReference>
<feature type="signal peptide" evidence="1">
    <location>
        <begin position="1"/>
        <end position="21"/>
    </location>
</feature>